<dbReference type="EMBL" id="CP022098">
    <property type="protein sequence ID" value="ATB43943.1"/>
    <property type="molecule type" value="Genomic_DNA"/>
</dbReference>
<dbReference type="SUPFAM" id="SSF56925">
    <property type="entry name" value="OMPA-like"/>
    <property type="match status" value="1"/>
</dbReference>
<accession>A0A250JJX0</accession>
<dbReference type="KEGG" id="cfus:CYFUS_009424"/>
<organism evidence="3 4">
    <name type="scientific">Cystobacter fuscus</name>
    <dbReference type="NCBI Taxonomy" id="43"/>
    <lineage>
        <taxon>Bacteria</taxon>
        <taxon>Pseudomonadati</taxon>
        <taxon>Myxococcota</taxon>
        <taxon>Myxococcia</taxon>
        <taxon>Myxococcales</taxon>
        <taxon>Cystobacterineae</taxon>
        <taxon>Archangiaceae</taxon>
        <taxon>Cystobacter</taxon>
    </lineage>
</organism>
<protein>
    <recommendedName>
        <fullName evidence="5">Outer membrane protein beta-barrel domain-containing protein</fullName>
    </recommendedName>
</protein>
<feature type="signal peptide" evidence="2">
    <location>
        <begin position="1"/>
        <end position="21"/>
    </location>
</feature>
<sequence length="318" mass="32552">MNTKILAGLVTAVLTSGAAMAQEVETDVNQGHEQGAPENMGIGGAGDVNQQQGFGGSGQVLTPPAVQPSAPNSQIIQGQGGVTLYCTPLQQGTGGAGVPMHDPHAGLLPGEQPSSLQRDYDVHDSEAIGGSGYDVKEAEALRALDEKPKKEANMRGLTVMVGGGVEGYTGGLAPEVRPGAAVGVTAAIKPSKVFGLELAYSGAANDLRDNAGSGPDIIRNGGQAALTFGLAATPVQPYVLGGFGLNRYNVRNSGDTGFRDDTNANVPVGAGLRTHIGDFTADARINYNFLLNNDFSPGVEADTWTGRYTGTINLGGTF</sequence>
<evidence type="ECO:0000256" key="1">
    <source>
        <dbReference type="SAM" id="MobiDB-lite"/>
    </source>
</evidence>
<proteinExistence type="predicted"/>
<feature type="chain" id="PRO_5013349725" description="Outer membrane protein beta-barrel domain-containing protein" evidence="2">
    <location>
        <begin position="22"/>
        <end position="318"/>
    </location>
</feature>
<evidence type="ECO:0000313" key="3">
    <source>
        <dbReference type="EMBL" id="ATB43943.1"/>
    </source>
</evidence>
<dbReference type="RefSeq" id="WP_232537228.1">
    <property type="nucleotide sequence ID" value="NZ_CP022098.1"/>
</dbReference>
<name>A0A250JJX0_9BACT</name>
<evidence type="ECO:0008006" key="5">
    <source>
        <dbReference type="Google" id="ProtNLM"/>
    </source>
</evidence>
<dbReference type="InterPro" id="IPR011250">
    <property type="entry name" value="OMP/PagP_B-barrel"/>
</dbReference>
<gene>
    <name evidence="3" type="ORF">CYFUS_009424</name>
</gene>
<evidence type="ECO:0000313" key="4">
    <source>
        <dbReference type="Proteomes" id="UP000217257"/>
    </source>
</evidence>
<dbReference type="Gene3D" id="2.40.160.20">
    <property type="match status" value="1"/>
</dbReference>
<keyword evidence="2" id="KW-0732">Signal</keyword>
<dbReference type="Proteomes" id="UP000217257">
    <property type="component" value="Chromosome"/>
</dbReference>
<reference evidence="3 4" key="1">
    <citation type="submission" date="2017-06" db="EMBL/GenBank/DDBJ databases">
        <title>Sequencing and comparative analysis of myxobacterial genomes.</title>
        <authorList>
            <person name="Rupp O."/>
            <person name="Goesmann A."/>
            <person name="Sogaard-Andersen L."/>
        </authorList>
    </citation>
    <scope>NUCLEOTIDE SEQUENCE [LARGE SCALE GENOMIC DNA]</scope>
    <source>
        <strain evidence="3 4">DSM 52655</strain>
    </source>
</reference>
<evidence type="ECO:0000256" key="2">
    <source>
        <dbReference type="SAM" id="SignalP"/>
    </source>
</evidence>
<feature type="region of interest" description="Disordered" evidence="1">
    <location>
        <begin position="28"/>
        <end position="74"/>
    </location>
</feature>
<dbReference type="AlphaFoldDB" id="A0A250JJX0"/>